<feature type="compositionally biased region" description="Polar residues" evidence="1">
    <location>
        <begin position="49"/>
        <end position="69"/>
    </location>
</feature>
<keyword evidence="3" id="KW-1185">Reference proteome</keyword>
<proteinExistence type="predicted"/>
<protein>
    <submittedName>
        <fullName evidence="2">DUF2292 domain-containing protein</fullName>
    </submittedName>
</protein>
<dbReference type="AlphaFoldDB" id="A0A1B9B9Z6"/>
<name>A0A1B9B9Z6_9BACI</name>
<reference evidence="3" key="1">
    <citation type="submission" date="2016-05" db="EMBL/GenBank/DDBJ databases">
        <authorList>
            <person name="Liu B."/>
            <person name="Wang J."/>
            <person name="Zhu Y."/>
            <person name="Liu G."/>
            <person name="Chen Q."/>
            <person name="Chen Z."/>
            <person name="Lan J."/>
            <person name="Che J."/>
            <person name="Ge C."/>
            <person name="Shi H."/>
            <person name="Pan Z."/>
            <person name="Liu X."/>
        </authorList>
    </citation>
    <scope>NUCLEOTIDE SEQUENCE [LARGE SCALE GENOMIC DNA]</scope>
    <source>
        <strain evidence="3">FJAT-27215</strain>
    </source>
</reference>
<feature type="region of interest" description="Disordered" evidence="1">
    <location>
        <begin position="48"/>
        <end position="69"/>
    </location>
</feature>
<dbReference type="Pfam" id="PF10055">
    <property type="entry name" value="DUF2292"/>
    <property type="match status" value="1"/>
</dbReference>
<dbReference type="RefSeq" id="WP_065409346.1">
    <property type="nucleotide sequence ID" value="NZ_MAYT01000001.1"/>
</dbReference>
<gene>
    <name evidence="2" type="ORF">A8F95_04185</name>
</gene>
<dbReference type="Proteomes" id="UP000092578">
    <property type="component" value="Unassembled WGS sequence"/>
</dbReference>
<dbReference type="InterPro" id="IPR018743">
    <property type="entry name" value="DUF2292"/>
</dbReference>
<comment type="caution">
    <text evidence="2">The sequence shown here is derived from an EMBL/GenBank/DDBJ whole genome shotgun (WGS) entry which is preliminary data.</text>
</comment>
<accession>A0A1B9B9Z6</accession>
<evidence type="ECO:0000313" key="3">
    <source>
        <dbReference type="Proteomes" id="UP000092578"/>
    </source>
</evidence>
<sequence length="69" mass="7949">MSEKQIDHQWVERILQSLEGIEYGSVQIVIHDSQITQIDRLEKQRFSIKKSSNGNTKAGQNSIEADQTY</sequence>
<dbReference type="EMBL" id="MAYT01000001">
    <property type="protein sequence ID" value="OCA92891.1"/>
    <property type="molecule type" value="Genomic_DNA"/>
</dbReference>
<evidence type="ECO:0000256" key="1">
    <source>
        <dbReference type="SAM" id="MobiDB-lite"/>
    </source>
</evidence>
<organism evidence="2 3">
    <name type="scientific">Pseudobacillus wudalianchiensis</name>
    <dbReference type="NCBI Taxonomy" id="1743143"/>
    <lineage>
        <taxon>Bacteria</taxon>
        <taxon>Bacillati</taxon>
        <taxon>Bacillota</taxon>
        <taxon>Bacilli</taxon>
        <taxon>Bacillales</taxon>
        <taxon>Bacillaceae</taxon>
        <taxon>Pseudobacillus</taxon>
    </lineage>
</organism>
<evidence type="ECO:0000313" key="2">
    <source>
        <dbReference type="EMBL" id="OCA92891.1"/>
    </source>
</evidence>